<keyword evidence="2" id="KW-1185">Reference proteome</keyword>
<evidence type="ECO:0000313" key="1">
    <source>
        <dbReference type="EMBL" id="PFG20658.1"/>
    </source>
</evidence>
<dbReference type="OrthoDB" id="3237719at2"/>
<comment type="caution">
    <text evidence="1">The sequence shown here is derived from an EMBL/GenBank/DDBJ whole genome shotgun (WGS) entry which is preliminary data.</text>
</comment>
<protein>
    <submittedName>
        <fullName evidence="1">Uncharacterized protein</fullName>
    </submittedName>
</protein>
<organism evidence="1 2">
    <name type="scientific">Serinibacter salmoneus</name>
    <dbReference type="NCBI Taxonomy" id="556530"/>
    <lineage>
        <taxon>Bacteria</taxon>
        <taxon>Bacillati</taxon>
        <taxon>Actinomycetota</taxon>
        <taxon>Actinomycetes</taxon>
        <taxon>Micrococcales</taxon>
        <taxon>Beutenbergiaceae</taxon>
        <taxon>Serinibacter</taxon>
    </lineage>
</organism>
<reference evidence="1 2" key="1">
    <citation type="submission" date="2017-10" db="EMBL/GenBank/DDBJ databases">
        <title>Sequencing the genomes of 1000 actinobacteria strains.</title>
        <authorList>
            <person name="Klenk H.-P."/>
        </authorList>
    </citation>
    <scope>NUCLEOTIDE SEQUENCE [LARGE SCALE GENOMIC DNA]</scope>
    <source>
        <strain evidence="1 2">DSM 21801</strain>
    </source>
</reference>
<proteinExistence type="predicted"/>
<gene>
    <name evidence="1" type="ORF">ATL40_2266</name>
</gene>
<dbReference type="Proteomes" id="UP000224915">
    <property type="component" value="Unassembled WGS sequence"/>
</dbReference>
<dbReference type="EMBL" id="PDJD01000001">
    <property type="protein sequence ID" value="PFG20658.1"/>
    <property type="molecule type" value="Genomic_DNA"/>
</dbReference>
<name>A0A2A9D1R5_9MICO</name>
<dbReference type="AlphaFoldDB" id="A0A2A9D1R5"/>
<accession>A0A2A9D1R5</accession>
<evidence type="ECO:0000313" key="2">
    <source>
        <dbReference type="Proteomes" id="UP000224915"/>
    </source>
</evidence>
<sequence length="85" mass="9406">MRVRVHPRVTARHPNVSPADVVAAFEGTLRSRARDTHPVQWVGVGPDSNGRLLEYIAVEVEPDGWLVFHAMAVTRKVLVEVGLGR</sequence>